<keyword evidence="3" id="KW-1185">Reference proteome</keyword>
<accession>A0A1H9T036</accession>
<dbReference type="AlphaFoldDB" id="A0A1H9T036"/>
<dbReference type="EMBL" id="FOGV01000008">
    <property type="protein sequence ID" value="SER90508.1"/>
    <property type="molecule type" value="Genomic_DNA"/>
</dbReference>
<feature type="transmembrane region" description="Helical" evidence="1">
    <location>
        <begin position="30"/>
        <end position="63"/>
    </location>
</feature>
<sequence length="74" mass="8151">MLSLSLLLLSVIGLLMFVHGLKTKSQLFLLFGSILLFATILYLSGIESWLILLPLVPAVSFIISHLVMKKVKPA</sequence>
<gene>
    <name evidence="2" type="ORF">SAMN05444126_10884</name>
</gene>
<evidence type="ECO:0000313" key="2">
    <source>
        <dbReference type="EMBL" id="SER90508.1"/>
    </source>
</evidence>
<protein>
    <submittedName>
        <fullName evidence="2">Uncharacterized protein</fullName>
    </submittedName>
</protein>
<evidence type="ECO:0000256" key="1">
    <source>
        <dbReference type="SAM" id="Phobius"/>
    </source>
</evidence>
<name>A0A1H9T036_9BACI</name>
<evidence type="ECO:0000313" key="3">
    <source>
        <dbReference type="Proteomes" id="UP000199318"/>
    </source>
</evidence>
<keyword evidence="1" id="KW-1133">Transmembrane helix</keyword>
<dbReference type="Proteomes" id="UP000199318">
    <property type="component" value="Unassembled WGS sequence"/>
</dbReference>
<dbReference type="STRING" id="1464123.SAMN05444126_10884"/>
<keyword evidence="1" id="KW-0472">Membrane</keyword>
<keyword evidence="1" id="KW-0812">Transmembrane</keyword>
<organism evidence="2 3">
    <name type="scientific">Salisediminibacterium halotolerans</name>
    <dbReference type="NCBI Taxonomy" id="517425"/>
    <lineage>
        <taxon>Bacteria</taxon>
        <taxon>Bacillati</taxon>
        <taxon>Bacillota</taxon>
        <taxon>Bacilli</taxon>
        <taxon>Bacillales</taxon>
        <taxon>Bacillaceae</taxon>
        <taxon>Salisediminibacterium</taxon>
    </lineage>
</organism>
<proteinExistence type="predicted"/>
<reference evidence="3" key="1">
    <citation type="submission" date="2016-10" db="EMBL/GenBank/DDBJ databases">
        <authorList>
            <person name="de Groot N.N."/>
        </authorList>
    </citation>
    <scope>NUCLEOTIDE SEQUENCE [LARGE SCALE GENOMIC DNA]</scope>
    <source>
        <strain evidence="3">10nlg</strain>
    </source>
</reference>
<comment type="caution">
    <text evidence="2">The sequence shown here is derived from an EMBL/GenBank/DDBJ whole genome shotgun (WGS) entry which is preliminary data.</text>
</comment>